<gene>
    <name evidence="2" type="ORF">FHR99_001810</name>
</gene>
<keyword evidence="3" id="KW-1185">Reference proteome</keyword>
<dbReference type="PROSITE" id="PS51318">
    <property type="entry name" value="TAT"/>
    <property type="match status" value="1"/>
</dbReference>
<dbReference type="SUPFAM" id="SSF51419">
    <property type="entry name" value="PLP-binding barrel"/>
    <property type="match status" value="1"/>
</dbReference>
<dbReference type="PANTHER" id="PTHR28004">
    <property type="entry name" value="ZGC:162816-RELATED"/>
    <property type="match status" value="1"/>
</dbReference>
<dbReference type="Proteomes" id="UP000537130">
    <property type="component" value="Unassembled WGS sequence"/>
</dbReference>
<organism evidence="2 3">
    <name type="scientific">Litorivivens lipolytica</name>
    <dbReference type="NCBI Taxonomy" id="1524264"/>
    <lineage>
        <taxon>Bacteria</taxon>
        <taxon>Pseudomonadati</taxon>
        <taxon>Pseudomonadota</taxon>
        <taxon>Gammaproteobacteria</taxon>
        <taxon>Litorivivens</taxon>
    </lineage>
</organism>
<evidence type="ECO:0000259" key="1">
    <source>
        <dbReference type="Pfam" id="PF01168"/>
    </source>
</evidence>
<dbReference type="CDD" id="cd06814">
    <property type="entry name" value="PLPDE_III_DSD_D-TA_like_3"/>
    <property type="match status" value="1"/>
</dbReference>
<dbReference type="RefSeq" id="WP_183410318.1">
    <property type="nucleotide sequence ID" value="NZ_JACHWY010000002.1"/>
</dbReference>
<dbReference type="InterPro" id="IPR029066">
    <property type="entry name" value="PLP-binding_barrel"/>
</dbReference>
<dbReference type="AlphaFoldDB" id="A0A7W4W522"/>
<protein>
    <submittedName>
        <fullName evidence="2">D-serine deaminase-like pyridoxal phosphate-dependent protein</fullName>
    </submittedName>
</protein>
<dbReference type="InterPro" id="IPR001608">
    <property type="entry name" value="Ala_racemase_N"/>
</dbReference>
<dbReference type="GO" id="GO:0036088">
    <property type="term" value="P:D-serine catabolic process"/>
    <property type="evidence" value="ECO:0007669"/>
    <property type="project" value="TreeGrafter"/>
</dbReference>
<evidence type="ECO:0000313" key="2">
    <source>
        <dbReference type="EMBL" id="MBB3047544.1"/>
    </source>
</evidence>
<dbReference type="GO" id="GO:0008721">
    <property type="term" value="F:D-serine ammonia-lyase activity"/>
    <property type="evidence" value="ECO:0007669"/>
    <property type="project" value="TreeGrafter"/>
</dbReference>
<dbReference type="Pfam" id="PF01168">
    <property type="entry name" value="Ala_racemase_N"/>
    <property type="match status" value="1"/>
</dbReference>
<dbReference type="EMBL" id="JACHWY010000002">
    <property type="protein sequence ID" value="MBB3047544.1"/>
    <property type="molecule type" value="Genomic_DNA"/>
</dbReference>
<comment type="caution">
    <text evidence="2">The sequence shown here is derived from an EMBL/GenBank/DDBJ whole genome shotgun (WGS) entry which is preliminary data.</text>
</comment>
<accession>A0A7W4W522</accession>
<sequence length="429" mass="46833">MPFKPSRRQLLTGAALGGAVIAAPFLRPEDKGGAHNAYFARLQQALQEAGLYRPTLVLDSERLYNNTQRLIEHINGDYAYRIVGKSLPSLSLINSVRKQTGTDRVMVFHQPFLNYLAENMPDSNLLLGKPMPANAAKRFYAFHSNAAFDPSTQLQWLIDTPQRLSEYSQLAAALGQTLQINLELDVGLHRGGFRDAGEVGLAIMSLKEDPNLEFAGFMGYEAHISKMPGIVGGPDKAMSKAMAFYSDCLQVAQEVLGEQYRPEQLTLNAGGSSTYQMYQGDAPCNELAVGSALVKPSDFDVHTLNDHIPAAFIATPVLKTLDSVEVPGLENLAGVMGLLNPNSSRSFFTYGGYWKANPESPPGLSTNGLYGRSTNQEMLNGSDSVQLAVNDFVFLRPTQSEAVFLQFGDIAVFDGLHISENWSIFQQGA</sequence>
<dbReference type="PANTHER" id="PTHR28004:SF2">
    <property type="entry name" value="D-SERINE DEHYDRATASE"/>
    <property type="match status" value="1"/>
</dbReference>
<dbReference type="Gene3D" id="3.20.20.10">
    <property type="entry name" value="Alanine racemase"/>
    <property type="match status" value="1"/>
</dbReference>
<dbReference type="InterPro" id="IPR006311">
    <property type="entry name" value="TAT_signal"/>
</dbReference>
<evidence type="ECO:0000313" key="3">
    <source>
        <dbReference type="Proteomes" id="UP000537130"/>
    </source>
</evidence>
<reference evidence="2 3" key="1">
    <citation type="submission" date="2020-08" db="EMBL/GenBank/DDBJ databases">
        <title>Genomic Encyclopedia of Type Strains, Phase III (KMG-III): the genomes of soil and plant-associated and newly described type strains.</title>
        <authorList>
            <person name="Whitman W."/>
        </authorList>
    </citation>
    <scope>NUCLEOTIDE SEQUENCE [LARGE SCALE GENOMIC DNA]</scope>
    <source>
        <strain evidence="2 3">CECT 8654</strain>
    </source>
</reference>
<name>A0A7W4W522_9GAMM</name>
<feature type="domain" description="Alanine racemase N-terminal" evidence="1">
    <location>
        <begin position="59"/>
        <end position="295"/>
    </location>
</feature>
<dbReference type="InterPro" id="IPR051466">
    <property type="entry name" value="D-amino_acid_metab_enzyme"/>
</dbReference>
<proteinExistence type="predicted"/>